<keyword evidence="1" id="KW-0732">Signal</keyword>
<feature type="signal peptide" evidence="1">
    <location>
        <begin position="1"/>
        <end position="22"/>
    </location>
</feature>
<gene>
    <name evidence="2" type="ORF">EKG35_03520</name>
</gene>
<dbReference type="OrthoDB" id="2654667at2"/>
<evidence type="ECO:0000313" key="3">
    <source>
        <dbReference type="Proteomes" id="UP000276349"/>
    </source>
</evidence>
<dbReference type="Proteomes" id="UP000276349">
    <property type="component" value="Unassembled WGS sequence"/>
</dbReference>
<dbReference type="Pfam" id="PF13798">
    <property type="entry name" value="PCYCGC"/>
    <property type="match status" value="1"/>
</dbReference>
<evidence type="ECO:0000256" key="1">
    <source>
        <dbReference type="SAM" id="SignalP"/>
    </source>
</evidence>
<dbReference type="AlphaFoldDB" id="A0A3S0I3H2"/>
<protein>
    <recommendedName>
        <fullName evidence="4">Lipoprotein</fullName>
    </recommendedName>
</protein>
<dbReference type="RefSeq" id="WP_126292942.1">
    <property type="nucleotide sequence ID" value="NZ_CP155468.1"/>
</dbReference>
<reference evidence="2 3" key="1">
    <citation type="submission" date="2018-12" db="EMBL/GenBank/DDBJ databases">
        <authorList>
            <person name="Yu L."/>
        </authorList>
    </citation>
    <scope>NUCLEOTIDE SEQUENCE [LARGE SCALE GENOMIC DNA]</scope>
    <source>
        <strain evidence="2 3">S5H2222</strain>
    </source>
</reference>
<feature type="chain" id="PRO_5039465739" description="Lipoprotein" evidence="1">
    <location>
        <begin position="23"/>
        <end position="173"/>
    </location>
</feature>
<proteinExistence type="predicted"/>
<dbReference type="EMBL" id="RXNR01000007">
    <property type="protein sequence ID" value="RTQ95191.1"/>
    <property type="molecule type" value="Genomic_DNA"/>
</dbReference>
<accession>A0A3S0I3H2</accession>
<evidence type="ECO:0008006" key="4">
    <source>
        <dbReference type="Google" id="ProtNLM"/>
    </source>
</evidence>
<keyword evidence="3" id="KW-1185">Reference proteome</keyword>
<dbReference type="PROSITE" id="PS51257">
    <property type="entry name" value="PROKAR_LIPOPROTEIN"/>
    <property type="match status" value="1"/>
</dbReference>
<organism evidence="2 3">
    <name type="scientific">Lysinibacillus telephonicus</name>
    <dbReference type="NCBI Taxonomy" id="1714840"/>
    <lineage>
        <taxon>Bacteria</taxon>
        <taxon>Bacillati</taxon>
        <taxon>Bacillota</taxon>
        <taxon>Bacilli</taxon>
        <taxon>Bacillales</taxon>
        <taxon>Bacillaceae</taxon>
        <taxon>Lysinibacillus</taxon>
    </lineage>
</organism>
<sequence>MKKILPLFAALVLILSACSSSSENTHSKEEHLDAEEGMESSTISHNHLSGDLQELTASAHELPEFLDSQPEDIRLVYEVAGQATDILKWIPCYCGCGETAGHRSNLNCFIAESRDDGSIVWDDHGTRCLVCLEIAVESVQMYKEGKTLKEIREAIDSKYAEGYAEPTPTEIPA</sequence>
<evidence type="ECO:0000313" key="2">
    <source>
        <dbReference type="EMBL" id="RTQ95191.1"/>
    </source>
</evidence>
<dbReference type="InterPro" id="IPR025673">
    <property type="entry name" value="PCYCGC"/>
</dbReference>
<name>A0A3S0I3H2_9BACI</name>
<comment type="caution">
    <text evidence="2">The sequence shown here is derived from an EMBL/GenBank/DDBJ whole genome shotgun (WGS) entry which is preliminary data.</text>
</comment>